<dbReference type="PROSITE" id="PS51257">
    <property type="entry name" value="PROKAR_LIPOPROTEIN"/>
    <property type="match status" value="1"/>
</dbReference>
<protein>
    <submittedName>
        <fullName evidence="3">Bulb-type lectin domain-containing protein</fullName>
    </submittedName>
</protein>
<dbReference type="PANTHER" id="PTHR42754">
    <property type="entry name" value="ENDOGLUCANASE"/>
    <property type="match status" value="1"/>
</dbReference>
<feature type="domain" description="Bulb-type lectin" evidence="2">
    <location>
        <begin position="228"/>
        <end position="373"/>
    </location>
</feature>
<evidence type="ECO:0000256" key="1">
    <source>
        <dbReference type="SAM" id="SignalP"/>
    </source>
</evidence>
<dbReference type="InterPro" id="IPR001480">
    <property type="entry name" value="Bulb-type_lectin_dom"/>
</dbReference>
<dbReference type="SUPFAM" id="SSF50998">
    <property type="entry name" value="Quinoprotein alcohol dehydrogenase-like"/>
    <property type="match status" value="1"/>
</dbReference>
<dbReference type="RefSeq" id="WP_348711307.1">
    <property type="nucleotide sequence ID" value="NZ_CAXIXY010000003.1"/>
</dbReference>
<dbReference type="Proteomes" id="UP001497416">
    <property type="component" value="Unassembled WGS sequence"/>
</dbReference>
<evidence type="ECO:0000313" key="4">
    <source>
        <dbReference type="Proteomes" id="UP001497416"/>
    </source>
</evidence>
<dbReference type="InterPro" id="IPR011047">
    <property type="entry name" value="Quinoprotein_ADH-like_sf"/>
</dbReference>
<feature type="signal peptide" evidence="1">
    <location>
        <begin position="1"/>
        <end position="19"/>
    </location>
</feature>
<evidence type="ECO:0000259" key="2">
    <source>
        <dbReference type="PROSITE" id="PS50927"/>
    </source>
</evidence>
<dbReference type="PROSITE" id="PS50927">
    <property type="entry name" value="BULB_LECTIN"/>
    <property type="match status" value="1"/>
</dbReference>
<feature type="chain" id="PRO_5047240720" evidence="1">
    <location>
        <begin position="20"/>
        <end position="443"/>
    </location>
</feature>
<evidence type="ECO:0000313" key="3">
    <source>
        <dbReference type="EMBL" id="CAL2082540.1"/>
    </source>
</evidence>
<accession>A0ABM9NX59</accession>
<sequence length="443" mass="47716">MKHYTILILLLVFTACSEADINLNDTLNPSTGREIDFVKTFGGSGNDVAKSIITTSDGGYAILGYTSSTDGDITTKTTDDSDFLLVKYDNQNELQWSKTYGGSNDDRGNQVLATNDNGFVVFGFSDSSDNDVTENNGASDFWVSKLNASGTIQWQKSFGFSGRDYGTSLTPTSDGGFLIIGELDVTASGGEGNFPAAKPLHAGGDFWAIKIDANGTREWSKFYGGTFTDTPQGVVQLDDGNYIITGFSDSSDVDITNNKGTYDFWVIKINSTGTLLWEKNFGGSEIDESYGIKKTSDGNLILVGDTRSSDKDVSNNNGGADLWLIKITPDGDLMWQKNFGGTNFDAGRGIKNTNDGGFIICGSSRSSDRDFINKGQNDAWILKVSSTGSTEWQKFAGGTDIDILHDVSELNDGTVIAVGETSSNDEDIEENKGFSDVLIIKVK</sequence>
<organism evidence="3 4">
    <name type="scientific">Tenacibaculum platacis</name>
    <dbReference type="NCBI Taxonomy" id="3137852"/>
    <lineage>
        <taxon>Bacteria</taxon>
        <taxon>Pseudomonadati</taxon>
        <taxon>Bacteroidota</taxon>
        <taxon>Flavobacteriia</taxon>
        <taxon>Flavobacteriales</taxon>
        <taxon>Flavobacteriaceae</taxon>
        <taxon>Tenacibaculum</taxon>
    </lineage>
</organism>
<comment type="caution">
    <text evidence="3">The sequence shown here is derived from an EMBL/GenBank/DDBJ whole genome shotgun (WGS) entry which is preliminary data.</text>
</comment>
<reference evidence="3 4" key="1">
    <citation type="submission" date="2024-05" db="EMBL/GenBank/DDBJ databases">
        <authorList>
            <person name="Duchaud E."/>
        </authorList>
    </citation>
    <scope>NUCLEOTIDE SEQUENCE [LARGE SCALE GENOMIC DNA]</scope>
    <source>
        <strain evidence="3">Ena-SAMPLE-TAB-13-05-2024-13:56:06:370-140302</strain>
    </source>
</reference>
<proteinExistence type="predicted"/>
<dbReference type="PANTHER" id="PTHR42754:SF1">
    <property type="entry name" value="LIPOPROTEIN"/>
    <property type="match status" value="1"/>
</dbReference>
<name>A0ABM9NX59_9FLAO</name>
<keyword evidence="1" id="KW-0732">Signal</keyword>
<keyword evidence="4" id="KW-1185">Reference proteome</keyword>
<gene>
    <name evidence="3" type="ORF">T190607A01A_11378</name>
</gene>
<dbReference type="EMBL" id="CAXIXY010000003">
    <property type="protein sequence ID" value="CAL2082540.1"/>
    <property type="molecule type" value="Genomic_DNA"/>
</dbReference>